<dbReference type="InParanoid" id="D8RBW5"/>
<protein>
    <submittedName>
        <fullName evidence="1">Uncharacterized protein</fullName>
    </submittedName>
</protein>
<dbReference type="EMBL" id="GL377575">
    <property type="protein sequence ID" value="EFJ30858.1"/>
    <property type="molecule type" value="Genomic_DNA"/>
</dbReference>
<proteinExistence type="predicted"/>
<dbReference type="KEGG" id="smo:SELMODRAFT_409577"/>
<sequence>MLYSTLPKRDGSCSDTITFVLLEQHRHHLPHPRLQVALESQQDLDLGVGAMEVGVLVGEELGQRLALWTIPLRNNNFQTKLSNQTKQRYWDWTSQRHGYKAEMVKIIQRNSSRPLQRLLAQRCLRVWSTTTISTGRHGTTARCALCKVISVEQQHELFSAGYRFMSRRDGMEPLAQDVRTNLCSIVHLPRGICQC</sequence>
<organism evidence="2">
    <name type="scientific">Selaginella moellendorffii</name>
    <name type="common">Spikemoss</name>
    <dbReference type="NCBI Taxonomy" id="88036"/>
    <lineage>
        <taxon>Eukaryota</taxon>
        <taxon>Viridiplantae</taxon>
        <taxon>Streptophyta</taxon>
        <taxon>Embryophyta</taxon>
        <taxon>Tracheophyta</taxon>
        <taxon>Lycopodiopsida</taxon>
        <taxon>Selaginellales</taxon>
        <taxon>Selaginellaceae</taxon>
        <taxon>Selaginella</taxon>
    </lineage>
</organism>
<keyword evidence="2" id="KW-1185">Reference proteome</keyword>
<dbReference type="Proteomes" id="UP000001514">
    <property type="component" value="Unassembled WGS sequence"/>
</dbReference>
<reference evidence="1 2" key="1">
    <citation type="journal article" date="2011" name="Science">
        <title>The Selaginella genome identifies genetic changes associated with the evolution of vascular plants.</title>
        <authorList>
            <person name="Banks J.A."/>
            <person name="Nishiyama T."/>
            <person name="Hasebe M."/>
            <person name="Bowman J.L."/>
            <person name="Gribskov M."/>
            <person name="dePamphilis C."/>
            <person name="Albert V.A."/>
            <person name="Aono N."/>
            <person name="Aoyama T."/>
            <person name="Ambrose B.A."/>
            <person name="Ashton N.W."/>
            <person name="Axtell M.J."/>
            <person name="Barker E."/>
            <person name="Barker M.S."/>
            <person name="Bennetzen J.L."/>
            <person name="Bonawitz N.D."/>
            <person name="Chapple C."/>
            <person name="Cheng C."/>
            <person name="Correa L.G."/>
            <person name="Dacre M."/>
            <person name="DeBarry J."/>
            <person name="Dreyer I."/>
            <person name="Elias M."/>
            <person name="Engstrom E.M."/>
            <person name="Estelle M."/>
            <person name="Feng L."/>
            <person name="Finet C."/>
            <person name="Floyd S.K."/>
            <person name="Frommer W.B."/>
            <person name="Fujita T."/>
            <person name="Gramzow L."/>
            <person name="Gutensohn M."/>
            <person name="Harholt J."/>
            <person name="Hattori M."/>
            <person name="Heyl A."/>
            <person name="Hirai T."/>
            <person name="Hiwatashi Y."/>
            <person name="Ishikawa M."/>
            <person name="Iwata M."/>
            <person name="Karol K.G."/>
            <person name="Koehler B."/>
            <person name="Kolukisaoglu U."/>
            <person name="Kubo M."/>
            <person name="Kurata T."/>
            <person name="Lalonde S."/>
            <person name="Li K."/>
            <person name="Li Y."/>
            <person name="Litt A."/>
            <person name="Lyons E."/>
            <person name="Manning G."/>
            <person name="Maruyama T."/>
            <person name="Michael T.P."/>
            <person name="Mikami K."/>
            <person name="Miyazaki S."/>
            <person name="Morinaga S."/>
            <person name="Murata T."/>
            <person name="Mueller-Roeber B."/>
            <person name="Nelson D.R."/>
            <person name="Obara M."/>
            <person name="Oguri Y."/>
            <person name="Olmstead R.G."/>
            <person name="Onodera N."/>
            <person name="Petersen B.L."/>
            <person name="Pils B."/>
            <person name="Prigge M."/>
            <person name="Rensing S.A."/>
            <person name="Riano-Pachon D.M."/>
            <person name="Roberts A.W."/>
            <person name="Sato Y."/>
            <person name="Scheller H.V."/>
            <person name="Schulz B."/>
            <person name="Schulz C."/>
            <person name="Shakirov E.V."/>
            <person name="Shibagaki N."/>
            <person name="Shinohara N."/>
            <person name="Shippen D.E."/>
            <person name="Soerensen I."/>
            <person name="Sotooka R."/>
            <person name="Sugimoto N."/>
            <person name="Sugita M."/>
            <person name="Sumikawa N."/>
            <person name="Tanurdzic M."/>
            <person name="Theissen G."/>
            <person name="Ulvskov P."/>
            <person name="Wakazuki S."/>
            <person name="Weng J.K."/>
            <person name="Willats W.W."/>
            <person name="Wipf D."/>
            <person name="Wolf P.G."/>
            <person name="Yang L."/>
            <person name="Zimmer A.D."/>
            <person name="Zhu Q."/>
            <person name="Mitros T."/>
            <person name="Hellsten U."/>
            <person name="Loque D."/>
            <person name="Otillar R."/>
            <person name="Salamov A."/>
            <person name="Schmutz J."/>
            <person name="Shapiro H."/>
            <person name="Lindquist E."/>
            <person name="Lucas S."/>
            <person name="Rokhsar D."/>
            <person name="Grigoriev I.V."/>
        </authorList>
    </citation>
    <scope>NUCLEOTIDE SEQUENCE [LARGE SCALE GENOMIC DNA]</scope>
</reference>
<name>D8RBW5_SELML</name>
<evidence type="ECO:0000313" key="1">
    <source>
        <dbReference type="EMBL" id="EFJ30858.1"/>
    </source>
</evidence>
<accession>D8RBW5</accession>
<dbReference type="AlphaFoldDB" id="D8RBW5"/>
<dbReference type="Gramene" id="EFJ30858">
    <property type="protein sequence ID" value="EFJ30858"/>
    <property type="gene ID" value="SELMODRAFT_409577"/>
</dbReference>
<evidence type="ECO:0000313" key="2">
    <source>
        <dbReference type="Proteomes" id="UP000001514"/>
    </source>
</evidence>
<gene>
    <name evidence="1" type="ORF">SELMODRAFT_409577</name>
</gene>
<dbReference type="HOGENOM" id="CLU_1398494_0_0_1"/>